<dbReference type="Proteomes" id="UP000324222">
    <property type="component" value="Unassembled WGS sequence"/>
</dbReference>
<accession>A0A5B7GW77</accession>
<dbReference type="AlphaFoldDB" id="A0A5B7GW77"/>
<dbReference type="GO" id="GO:0007508">
    <property type="term" value="P:larval heart development"/>
    <property type="evidence" value="ECO:0007669"/>
    <property type="project" value="TreeGrafter"/>
</dbReference>
<reference evidence="1 2" key="1">
    <citation type="submission" date="2019-05" db="EMBL/GenBank/DDBJ databases">
        <title>Another draft genome of Portunus trituberculatus and its Hox gene families provides insights of decapod evolution.</title>
        <authorList>
            <person name="Jeong J.-H."/>
            <person name="Song I."/>
            <person name="Kim S."/>
            <person name="Choi T."/>
            <person name="Kim D."/>
            <person name="Ryu S."/>
            <person name="Kim W."/>
        </authorList>
    </citation>
    <scope>NUCLEOTIDE SEQUENCE [LARGE SCALE GENOMIC DNA]</scope>
    <source>
        <tissue evidence="1">Muscle</tissue>
    </source>
</reference>
<name>A0A5B7GW77_PORTR</name>
<organism evidence="1 2">
    <name type="scientific">Portunus trituberculatus</name>
    <name type="common">Swimming crab</name>
    <name type="synonym">Neptunus trituberculatus</name>
    <dbReference type="NCBI Taxonomy" id="210409"/>
    <lineage>
        <taxon>Eukaryota</taxon>
        <taxon>Metazoa</taxon>
        <taxon>Ecdysozoa</taxon>
        <taxon>Arthropoda</taxon>
        <taxon>Crustacea</taxon>
        <taxon>Multicrustacea</taxon>
        <taxon>Malacostraca</taxon>
        <taxon>Eumalacostraca</taxon>
        <taxon>Eucarida</taxon>
        <taxon>Decapoda</taxon>
        <taxon>Pleocyemata</taxon>
        <taxon>Brachyura</taxon>
        <taxon>Eubrachyura</taxon>
        <taxon>Portunoidea</taxon>
        <taxon>Portunidae</taxon>
        <taxon>Portuninae</taxon>
        <taxon>Portunus</taxon>
    </lineage>
</organism>
<dbReference type="PANTHER" id="PTHR33395">
    <property type="entry name" value="TRANSCRIPTASE, PUTATIVE-RELATED-RELATED"/>
    <property type="match status" value="1"/>
</dbReference>
<comment type="caution">
    <text evidence="1">The sequence shown here is derived from an EMBL/GenBank/DDBJ whole genome shotgun (WGS) entry which is preliminary data.</text>
</comment>
<protein>
    <submittedName>
        <fullName evidence="1">Uncharacterized protein</fullName>
    </submittedName>
</protein>
<dbReference type="GO" id="GO:0061343">
    <property type="term" value="P:cell adhesion involved in heart morphogenesis"/>
    <property type="evidence" value="ECO:0007669"/>
    <property type="project" value="TreeGrafter"/>
</dbReference>
<evidence type="ECO:0000313" key="2">
    <source>
        <dbReference type="Proteomes" id="UP000324222"/>
    </source>
</evidence>
<dbReference type="GO" id="GO:0031012">
    <property type="term" value="C:extracellular matrix"/>
    <property type="evidence" value="ECO:0007669"/>
    <property type="project" value="TreeGrafter"/>
</dbReference>
<keyword evidence="2" id="KW-1185">Reference proteome</keyword>
<sequence length="343" mass="40618">MWEEFEVGNGGERGEQLLDFAMENLLTQWVRHPTRGWQGDTPSRLDLIFTKGVQLRQGIEHECPLRKSDHELLKFFLDVGLRVENGDGYKEENLNYARARYNDLRKYFGNVDWSALYQEVSIQLKYDKFKEIYNEAMENFVPKYTKKTLRRNQWFNKNCEKAKSENEKAWRKYKRINEAVERKAYRTARNRYVDVRQKAQKEYEQKILENCERDPKMFYKFINSKLHKKEIVEKVKVGDDVHEDVSDIVASFYKVVTNETELNGSILPEEKQIQDVIVSKSDNEKVVNGIDVYKSMGPNEVSNRRLKECQEQLLEPILDIMKTSITMGQVPVEWKRADVVSIY</sequence>
<evidence type="ECO:0000313" key="1">
    <source>
        <dbReference type="EMBL" id="MPC61467.1"/>
    </source>
</evidence>
<proteinExistence type="predicted"/>
<dbReference type="PANTHER" id="PTHR33395:SF22">
    <property type="entry name" value="REVERSE TRANSCRIPTASE DOMAIN-CONTAINING PROTEIN"/>
    <property type="match status" value="1"/>
</dbReference>
<dbReference type="EMBL" id="VSRR010018568">
    <property type="protein sequence ID" value="MPC61467.1"/>
    <property type="molecule type" value="Genomic_DNA"/>
</dbReference>
<gene>
    <name evidence="1" type="ORF">E2C01_055539</name>
</gene>